<keyword evidence="1" id="KW-0238">DNA-binding</keyword>
<proteinExistence type="predicted"/>
<organism evidence="3 4">
    <name type="scientific">Blautia obeum</name>
    <dbReference type="NCBI Taxonomy" id="40520"/>
    <lineage>
        <taxon>Bacteria</taxon>
        <taxon>Bacillati</taxon>
        <taxon>Bacillota</taxon>
        <taxon>Clostridia</taxon>
        <taxon>Lachnospirales</taxon>
        <taxon>Lachnospiraceae</taxon>
        <taxon>Blautia</taxon>
    </lineage>
</organism>
<dbReference type="Gene3D" id="1.10.260.40">
    <property type="entry name" value="lambda repressor-like DNA-binding domains"/>
    <property type="match status" value="1"/>
</dbReference>
<protein>
    <submittedName>
        <fullName evidence="3">XRE family transcriptional regulator</fullName>
    </submittedName>
</protein>
<name>A0A412EMQ3_9FIRM</name>
<accession>A0A412EMQ3</accession>
<evidence type="ECO:0000313" key="3">
    <source>
        <dbReference type="EMBL" id="RGR46337.1"/>
    </source>
</evidence>
<evidence type="ECO:0000259" key="2">
    <source>
        <dbReference type="PROSITE" id="PS50943"/>
    </source>
</evidence>
<dbReference type="AlphaFoldDB" id="A0A412EMQ3"/>
<dbReference type="EMBL" id="QRUH01000014">
    <property type="protein sequence ID" value="RGR46337.1"/>
    <property type="molecule type" value="Genomic_DNA"/>
</dbReference>
<dbReference type="PROSITE" id="PS50943">
    <property type="entry name" value="HTH_CROC1"/>
    <property type="match status" value="1"/>
</dbReference>
<dbReference type="Pfam" id="PF01381">
    <property type="entry name" value="HTH_3"/>
    <property type="match status" value="1"/>
</dbReference>
<dbReference type="SMART" id="SM00530">
    <property type="entry name" value="HTH_XRE"/>
    <property type="match status" value="1"/>
</dbReference>
<dbReference type="SUPFAM" id="SSF47413">
    <property type="entry name" value="lambda repressor-like DNA-binding domains"/>
    <property type="match status" value="1"/>
</dbReference>
<dbReference type="RefSeq" id="WP_117639853.1">
    <property type="nucleotide sequence ID" value="NZ_QRUH01000014.1"/>
</dbReference>
<dbReference type="Proteomes" id="UP000285839">
    <property type="component" value="Unassembled WGS sequence"/>
</dbReference>
<dbReference type="PANTHER" id="PTHR46558">
    <property type="entry name" value="TRACRIPTIONAL REGULATORY PROTEIN-RELATED-RELATED"/>
    <property type="match status" value="1"/>
</dbReference>
<reference evidence="3 4" key="1">
    <citation type="submission" date="2018-08" db="EMBL/GenBank/DDBJ databases">
        <title>A genome reference for cultivated species of the human gut microbiota.</title>
        <authorList>
            <person name="Zou Y."/>
            <person name="Xue W."/>
            <person name="Luo G."/>
        </authorList>
    </citation>
    <scope>NUCLEOTIDE SEQUENCE [LARGE SCALE GENOMIC DNA]</scope>
    <source>
        <strain evidence="3 4">AF25-21</strain>
    </source>
</reference>
<gene>
    <name evidence="3" type="ORF">DWY46_15385</name>
</gene>
<comment type="caution">
    <text evidence="3">The sequence shown here is derived from an EMBL/GenBank/DDBJ whole genome shotgun (WGS) entry which is preliminary data.</text>
</comment>
<feature type="domain" description="HTH cro/C1-type" evidence="2">
    <location>
        <begin position="10"/>
        <end position="64"/>
    </location>
</feature>
<evidence type="ECO:0000256" key="1">
    <source>
        <dbReference type="ARBA" id="ARBA00023125"/>
    </source>
</evidence>
<dbReference type="InterPro" id="IPR010982">
    <property type="entry name" value="Lambda_DNA-bd_dom_sf"/>
</dbReference>
<sequence length="70" mass="7764">MDVSEIKWNLAACRVNAGLTQEEAAAKLHISPATIVAHERGKKNPTYAQLLAYAQIYNVPVEIINCEVRK</sequence>
<dbReference type="InterPro" id="IPR001387">
    <property type="entry name" value="Cro/C1-type_HTH"/>
</dbReference>
<dbReference type="GO" id="GO:0003677">
    <property type="term" value="F:DNA binding"/>
    <property type="evidence" value="ECO:0007669"/>
    <property type="project" value="UniProtKB-KW"/>
</dbReference>
<dbReference type="PANTHER" id="PTHR46558:SF13">
    <property type="entry name" value="HTH-TYPE TRANSCRIPTIONAL REGULATOR IMMR"/>
    <property type="match status" value="1"/>
</dbReference>
<evidence type="ECO:0000313" key="4">
    <source>
        <dbReference type="Proteomes" id="UP000285839"/>
    </source>
</evidence>
<dbReference type="CDD" id="cd00093">
    <property type="entry name" value="HTH_XRE"/>
    <property type="match status" value="1"/>
</dbReference>